<protein>
    <submittedName>
        <fullName evidence="1">Uncharacterized protein</fullName>
    </submittedName>
</protein>
<proteinExistence type="predicted"/>
<dbReference type="Proteomes" id="UP000008021">
    <property type="component" value="Chromosome 4"/>
</dbReference>
<reference evidence="1" key="2">
    <citation type="submission" date="2018-05" db="EMBL/GenBank/DDBJ databases">
        <title>OmerRS3 (Oryza meridionalis Reference Sequence Version 3).</title>
        <authorList>
            <person name="Zhang J."/>
            <person name="Kudrna D."/>
            <person name="Lee S."/>
            <person name="Talag J."/>
            <person name="Welchert J."/>
            <person name="Wing R.A."/>
        </authorList>
    </citation>
    <scope>NUCLEOTIDE SEQUENCE [LARGE SCALE GENOMIC DNA]</scope>
    <source>
        <strain evidence="1">cv. OR44</strain>
    </source>
</reference>
<dbReference type="Gramene" id="OMERI04G03400.1">
    <property type="protein sequence ID" value="OMERI04G03400.1"/>
    <property type="gene ID" value="OMERI04G03400"/>
</dbReference>
<accession>A0A0E0DB38</accession>
<evidence type="ECO:0000313" key="2">
    <source>
        <dbReference type="Proteomes" id="UP000008021"/>
    </source>
</evidence>
<keyword evidence="2" id="KW-1185">Reference proteome</keyword>
<evidence type="ECO:0000313" key="1">
    <source>
        <dbReference type="EnsemblPlants" id="OMERI04G03400.1"/>
    </source>
</evidence>
<name>A0A0E0DB38_9ORYZ</name>
<dbReference type="AlphaFoldDB" id="A0A0E0DB38"/>
<dbReference type="HOGENOM" id="CLU_1708877_0_0_1"/>
<dbReference type="EnsemblPlants" id="OMERI04G03400.1">
    <property type="protein sequence ID" value="OMERI04G03400.1"/>
    <property type="gene ID" value="OMERI04G03400"/>
</dbReference>
<organism evidence="1">
    <name type="scientific">Oryza meridionalis</name>
    <dbReference type="NCBI Taxonomy" id="40149"/>
    <lineage>
        <taxon>Eukaryota</taxon>
        <taxon>Viridiplantae</taxon>
        <taxon>Streptophyta</taxon>
        <taxon>Embryophyta</taxon>
        <taxon>Tracheophyta</taxon>
        <taxon>Spermatophyta</taxon>
        <taxon>Magnoliopsida</taxon>
        <taxon>Liliopsida</taxon>
        <taxon>Poales</taxon>
        <taxon>Poaceae</taxon>
        <taxon>BOP clade</taxon>
        <taxon>Oryzoideae</taxon>
        <taxon>Oryzeae</taxon>
        <taxon>Oryzinae</taxon>
        <taxon>Oryza</taxon>
    </lineage>
</organism>
<reference evidence="1" key="1">
    <citation type="submission" date="2015-04" db="UniProtKB">
        <authorList>
            <consortium name="EnsemblPlants"/>
        </authorList>
    </citation>
    <scope>IDENTIFICATION</scope>
</reference>
<sequence>PHHPSLLLTLKPKKPREKALCSSGALNLVTGREEEGRRKSSSSRGHLLPSCVPLSTQDAGFIPLSFIPFGAADRRERGPHHRCSGARTECRRRVLVVVPTAVDQAKPSRRANIFSLKSFSKPLKNPRQWCSKCGDRPPSSSPPAAVAIVDSASSAVAVHPGGSCRRRAVTRATVVNLASPALFYIS</sequence>